<accession>A0A811VIR9</accession>
<organism evidence="3 4">
    <name type="scientific">Ceratitis capitata</name>
    <name type="common">Mediterranean fruit fly</name>
    <name type="synonym">Tephritis capitata</name>
    <dbReference type="NCBI Taxonomy" id="7213"/>
    <lineage>
        <taxon>Eukaryota</taxon>
        <taxon>Metazoa</taxon>
        <taxon>Ecdysozoa</taxon>
        <taxon>Arthropoda</taxon>
        <taxon>Hexapoda</taxon>
        <taxon>Insecta</taxon>
        <taxon>Pterygota</taxon>
        <taxon>Neoptera</taxon>
        <taxon>Endopterygota</taxon>
        <taxon>Diptera</taxon>
        <taxon>Brachycera</taxon>
        <taxon>Muscomorpha</taxon>
        <taxon>Tephritoidea</taxon>
        <taxon>Tephritidae</taxon>
        <taxon>Ceratitis</taxon>
        <taxon>Ceratitis</taxon>
    </lineage>
</organism>
<sequence>MCPARSSHRSSAMKWLSLFFVFGLLVLIGNMAAITNAKPYPEPRGRPATTSRRPPTTDNNDAAGDRR</sequence>
<evidence type="ECO:0000256" key="1">
    <source>
        <dbReference type="SAM" id="MobiDB-lite"/>
    </source>
</evidence>
<name>A0A811VIR9_CERCA</name>
<dbReference type="Proteomes" id="UP000606786">
    <property type="component" value="Unassembled WGS sequence"/>
</dbReference>
<keyword evidence="4" id="KW-1185">Reference proteome</keyword>
<feature type="signal peptide" evidence="2">
    <location>
        <begin position="1"/>
        <end position="33"/>
    </location>
</feature>
<comment type="caution">
    <text evidence="3">The sequence shown here is derived from an EMBL/GenBank/DDBJ whole genome shotgun (WGS) entry which is preliminary data.</text>
</comment>
<evidence type="ECO:0000313" key="3">
    <source>
        <dbReference type="EMBL" id="CAD7015001.1"/>
    </source>
</evidence>
<evidence type="ECO:0000313" key="4">
    <source>
        <dbReference type="Proteomes" id="UP000606786"/>
    </source>
</evidence>
<feature type="region of interest" description="Disordered" evidence="1">
    <location>
        <begin position="36"/>
        <end position="67"/>
    </location>
</feature>
<feature type="compositionally biased region" description="Low complexity" evidence="1">
    <location>
        <begin position="46"/>
        <end position="57"/>
    </location>
</feature>
<feature type="chain" id="PRO_5032639870" evidence="2">
    <location>
        <begin position="34"/>
        <end position="67"/>
    </location>
</feature>
<protein>
    <submittedName>
        <fullName evidence="3">(Mediterranean fruit fly) hypothetical protein</fullName>
    </submittedName>
</protein>
<reference evidence="3" key="1">
    <citation type="submission" date="2020-11" db="EMBL/GenBank/DDBJ databases">
        <authorList>
            <person name="Whitehead M."/>
        </authorList>
    </citation>
    <scope>NUCLEOTIDE SEQUENCE</scope>
    <source>
        <strain evidence="3">EGII</strain>
    </source>
</reference>
<evidence type="ECO:0000256" key="2">
    <source>
        <dbReference type="SAM" id="SignalP"/>
    </source>
</evidence>
<dbReference type="EMBL" id="CAJHJT010000056">
    <property type="protein sequence ID" value="CAD7015001.1"/>
    <property type="molecule type" value="Genomic_DNA"/>
</dbReference>
<proteinExistence type="predicted"/>
<gene>
    <name evidence="3" type="ORF">CCAP1982_LOCUS22958</name>
</gene>
<keyword evidence="2" id="KW-0732">Signal</keyword>
<dbReference type="AlphaFoldDB" id="A0A811VIR9"/>